<dbReference type="PANTHER" id="PTHR20883:SF46">
    <property type="entry name" value="PHYTANOYL-COA HYDROXYLASE"/>
    <property type="match status" value="1"/>
</dbReference>
<feature type="non-terminal residue" evidence="1">
    <location>
        <position position="1"/>
    </location>
</feature>
<gene>
    <name evidence="1" type="ORF">METZ01_LOCUS234006</name>
</gene>
<dbReference type="EMBL" id="UINC01058648">
    <property type="protein sequence ID" value="SVB81152.1"/>
    <property type="molecule type" value="Genomic_DNA"/>
</dbReference>
<dbReference type="Pfam" id="PF05721">
    <property type="entry name" value="PhyH"/>
    <property type="match status" value="1"/>
</dbReference>
<proteinExistence type="predicted"/>
<dbReference type="AlphaFoldDB" id="A0A382H1U6"/>
<protein>
    <recommendedName>
        <fullName evidence="2">Fe2OG dioxygenase domain-containing protein</fullName>
    </recommendedName>
</protein>
<evidence type="ECO:0000313" key="1">
    <source>
        <dbReference type="EMBL" id="SVB81152.1"/>
    </source>
</evidence>
<sequence length="198" mass="22160">VLPQVLGPESQFPELRETIFFKNAHTLAAKLLKVNKDNVNGGGHMILKPAKFGAETPWHQDEAYWNPSELPHRLSIWMPLDPATTESGCMQFIPKSHKGKVRFHRHINNNPLIHGLVTDDLDPSQAVACPIPAAGATFHHCRTLHYAGPNTTIEVRRAYILVLGSPGKRLEKPLPRPWIDEEQEALAKLKSLAKPRNT</sequence>
<name>A0A382H1U6_9ZZZZ</name>
<dbReference type="PANTHER" id="PTHR20883">
    <property type="entry name" value="PHYTANOYL-COA DIOXYGENASE DOMAIN CONTAINING 1"/>
    <property type="match status" value="1"/>
</dbReference>
<evidence type="ECO:0008006" key="2">
    <source>
        <dbReference type="Google" id="ProtNLM"/>
    </source>
</evidence>
<dbReference type="SUPFAM" id="SSF51197">
    <property type="entry name" value="Clavaminate synthase-like"/>
    <property type="match status" value="1"/>
</dbReference>
<accession>A0A382H1U6</accession>
<organism evidence="1">
    <name type="scientific">marine metagenome</name>
    <dbReference type="NCBI Taxonomy" id="408172"/>
    <lineage>
        <taxon>unclassified sequences</taxon>
        <taxon>metagenomes</taxon>
        <taxon>ecological metagenomes</taxon>
    </lineage>
</organism>
<dbReference type="Gene3D" id="2.60.120.620">
    <property type="entry name" value="q2cbj1_9rhob like domain"/>
    <property type="match status" value="1"/>
</dbReference>
<dbReference type="InterPro" id="IPR008775">
    <property type="entry name" value="Phytyl_CoA_dOase-like"/>
</dbReference>
<reference evidence="1" key="1">
    <citation type="submission" date="2018-05" db="EMBL/GenBank/DDBJ databases">
        <authorList>
            <person name="Lanie J.A."/>
            <person name="Ng W.-L."/>
            <person name="Kazmierczak K.M."/>
            <person name="Andrzejewski T.M."/>
            <person name="Davidsen T.M."/>
            <person name="Wayne K.J."/>
            <person name="Tettelin H."/>
            <person name="Glass J.I."/>
            <person name="Rusch D."/>
            <person name="Podicherti R."/>
            <person name="Tsui H.-C.T."/>
            <person name="Winkler M.E."/>
        </authorList>
    </citation>
    <scope>NUCLEOTIDE SEQUENCE</scope>
</reference>